<dbReference type="EMBL" id="RHHS01000013">
    <property type="protein sequence ID" value="RNB59354.1"/>
    <property type="molecule type" value="Genomic_DNA"/>
</dbReference>
<protein>
    <submittedName>
        <fullName evidence="2">Uncharacterized protein</fullName>
    </submittedName>
</protein>
<name>A0A3M8B7D0_9BACL</name>
<keyword evidence="1" id="KW-0175">Coiled coil</keyword>
<dbReference type="AlphaFoldDB" id="A0A3M8B7D0"/>
<feature type="coiled-coil region" evidence="1">
    <location>
        <begin position="6"/>
        <end position="36"/>
    </location>
</feature>
<evidence type="ECO:0000313" key="2">
    <source>
        <dbReference type="EMBL" id="RNB59354.1"/>
    </source>
</evidence>
<keyword evidence="3" id="KW-1185">Reference proteome</keyword>
<dbReference type="Proteomes" id="UP000268829">
    <property type="component" value="Unassembled WGS sequence"/>
</dbReference>
<gene>
    <name evidence="2" type="ORF">EDM57_04220</name>
</gene>
<organism evidence="2 3">
    <name type="scientific">Brevibacillus gelatini</name>
    <dbReference type="NCBI Taxonomy" id="1655277"/>
    <lineage>
        <taxon>Bacteria</taxon>
        <taxon>Bacillati</taxon>
        <taxon>Bacillota</taxon>
        <taxon>Bacilli</taxon>
        <taxon>Bacillales</taxon>
        <taxon>Paenibacillaceae</taxon>
        <taxon>Brevibacillus</taxon>
    </lineage>
</organism>
<dbReference type="RefSeq" id="WP_122903521.1">
    <property type="nucleotide sequence ID" value="NZ_RHHS01000013.1"/>
</dbReference>
<comment type="caution">
    <text evidence="2">The sequence shown here is derived from an EMBL/GenBank/DDBJ whole genome shotgun (WGS) entry which is preliminary data.</text>
</comment>
<accession>A0A3M8B7D0</accession>
<sequence>MGEKLKEVCEEAIQSVQHLIKEIELQESLLKEQLAESVSESIFLEINKVLIKDEDYYSKRQRIAYIIGQIVHLKEFKVNIQNLVLELHNRFTAYKIL</sequence>
<reference evidence="2 3" key="1">
    <citation type="submission" date="2018-10" db="EMBL/GenBank/DDBJ databases">
        <title>Phylogenomics of Brevibacillus.</title>
        <authorList>
            <person name="Dunlap C."/>
        </authorList>
    </citation>
    <scope>NUCLEOTIDE SEQUENCE [LARGE SCALE GENOMIC DNA]</scope>
    <source>
        <strain evidence="2 3">DSM 100115</strain>
    </source>
</reference>
<proteinExistence type="predicted"/>
<evidence type="ECO:0000313" key="3">
    <source>
        <dbReference type="Proteomes" id="UP000268829"/>
    </source>
</evidence>
<evidence type="ECO:0000256" key="1">
    <source>
        <dbReference type="SAM" id="Coils"/>
    </source>
</evidence>